<dbReference type="Pfam" id="PF13692">
    <property type="entry name" value="Glyco_trans_1_4"/>
    <property type="match status" value="1"/>
</dbReference>
<feature type="domain" description="Glycosyltransferase subfamily 4-like N-terminal" evidence="1">
    <location>
        <begin position="37"/>
        <end position="201"/>
    </location>
</feature>
<keyword evidence="3" id="KW-1185">Reference proteome</keyword>
<dbReference type="EMBL" id="ANOH01000142">
    <property type="protein sequence ID" value="EMI56508.1"/>
    <property type="molecule type" value="Genomic_DNA"/>
</dbReference>
<dbReference type="RefSeq" id="WP_008677131.1">
    <property type="nucleotide sequence ID" value="NZ_ANOH01000142.1"/>
</dbReference>
<sequence length="432" mass="47813">MSGGRESHLSVDQPRQRILLIHRYFWPDSPPYASLLRKIGEHLAGEGHRVTVFSTQPSYKIEVENARRPYRESLGDIDVRRCRMIPEKSRAGWLRAANSVWFAWQILWHLMVHGGRYDIVMCSTVPPVLTGAATSLGSRIRGCRFVYHAMDIWPEVANLSGQMSKGWAYRILRGIDTRTCRKASSIVCLSEDMLRTFLRRDESLDANTQVIGNFELPSYDENSKDVVISGLRKSSDRFRVLFAGNLGRYQALDDVVRAASLVQNPNVEFVLMGAGASLGSLRELAKALGCLDRSLFFMPHQDVTVAKQLMKDADLTLVTLSPGVSSVAYPSKTLTLLAMGCPIGVMMESDCELSQMVRQQGLGFAVDCGDSQGMADAVDRLAESPHELAAIRERVLKVAADRAVPSAVMPAWSRLISKLSASESFSTVEVTA</sequence>
<dbReference type="AlphaFoldDB" id="M5UKF8"/>
<dbReference type="CDD" id="cd03794">
    <property type="entry name" value="GT4_WbuB-like"/>
    <property type="match status" value="1"/>
</dbReference>
<protein>
    <submittedName>
        <fullName evidence="2">Glycosyl transferase, group 1</fullName>
        <ecNumber evidence="2">2.4.-.-</ecNumber>
    </submittedName>
</protein>
<dbReference type="PANTHER" id="PTHR12526">
    <property type="entry name" value="GLYCOSYLTRANSFERASE"/>
    <property type="match status" value="1"/>
</dbReference>
<reference evidence="2 3" key="1">
    <citation type="journal article" date="2013" name="Mar. Genomics">
        <title>Expression of sulfatases in Rhodopirellula baltica and the diversity of sulfatases in the genus Rhodopirellula.</title>
        <authorList>
            <person name="Wegner C.E."/>
            <person name="Richter-Heitmann T."/>
            <person name="Klindworth A."/>
            <person name="Klockow C."/>
            <person name="Richter M."/>
            <person name="Achstetter T."/>
            <person name="Glockner F.O."/>
            <person name="Harder J."/>
        </authorList>
    </citation>
    <scope>NUCLEOTIDE SEQUENCE [LARGE SCALE GENOMIC DNA]</scope>
    <source>
        <strain evidence="2 3">SM41</strain>
    </source>
</reference>
<dbReference type="Pfam" id="PF13579">
    <property type="entry name" value="Glyco_trans_4_4"/>
    <property type="match status" value="1"/>
</dbReference>
<organism evidence="2 3">
    <name type="scientific">Rhodopirellula sallentina SM41</name>
    <dbReference type="NCBI Taxonomy" id="1263870"/>
    <lineage>
        <taxon>Bacteria</taxon>
        <taxon>Pseudomonadati</taxon>
        <taxon>Planctomycetota</taxon>
        <taxon>Planctomycetia</taxon>
        <taxon>Pirellulales</taxon>
        <taxon>Pirellulaceae</taxon>
        <taxon>Rhodopirellula</taxon>
    </lineage>
</organism>
<evidence type="ECO:0000259" key="1">
    <source>
        <dbReference type="Pfam" id="PF13579"/>
    </source>
</evidence>
<dbReference type="GO" id="GO:0016757">
    <property type="term" value="F:glycosyltransferase activity"/>
    <property type="evidence" value="ECO:0007669"/>
    <property type="project" value="UniProtKB-KW"/>
</dbReference>
<dbReference type="OrthoDB" id="9787293at2"/>
<evidence type="ECO:0000313" key="2">
    <source>
        <dbReference type="EMBL" id="EMI56508.1"/>
    </source>
</evidence>
<dbReference type="SUPFAM" id="SSF53756">
    <property type="entry name" value="UDP-Glycosyltransferase/glycogen phosphorylase"/>
    <property type="match status" value="1"/>
</dbReference>
<dbReference type="Proteomes" id="UP000011885">
    <property type="component" value="Unassembled WGS sequence"/>
</dbReference>
<keyword evidence="2" id="KW-0328">Glycosyltransferase</keyword>
<dbReference type="Gene3D" id="3.40.50.2000">
    <property type="entry name" value="Glycogen Phosphorylase B"/>
    <property type="match status" value="2"/>
</dbReference>
<keyword evidence="2" id="KW-0808">Transferase</keyword>
<evidence type="ECO:0000313" key="3">
    <source>
        <dbReference type="Proteomes" id="UP000011885"/>
    </source>
</evidence>
<dbReference type="EC" id="2.4.-.-" evidence="2"/>
<comment type="caution">
    <text evidence="2">The sequence shown here is derived from an EMBL/GenBank/DDBJ whole genome shotgun (WGS) entry which is preliminary data.</text>
</comment>
<dbReference type="InterPro" id="IPR028098">
    <property type="entry name" value="Glyco_trans_4-like_N"/>
</dbReference>
<gene>
    <name evidence="2" type="ORF">RSSM_02052</name>
</gene>
<name>M5UKF8_9BACT</name>
<accession>M5UKF8</accession>
<proteinExistence type="predicted"/>
<dbReference type="PATRIC" id="fig|1263870.3.peg.2191"/>